<dbReference type="EMBL" id="LVKB01000004">
    <property type="protein sequence ID" value="ORD97971.1"/>
    <property type="molecule type" value="Genomic_DNA"/>
</dbReference>
<comment type="caution">
    <text evidence="1">The sequence shown here is derived from an EMBL/GenBank/DDBJ whole genome shotgun (WGS) entry which is preliminary data.</text>
</comment>
<dbReference type="Proteomes" id="UP000192356">
    <property type="component" value="Unassembled WGS sequence"/>
</dbReference>
<dbReference type="VEuPathDB" id="MicrosporidiaDB:HERIO_151"/>
<dbReference type="VEuPathDB" id="MicrosporidiaDB:A0H76_1940"/>
<dbReference type="GO" id="GO:0005484">
    <property type="term" value="F:SNAP receptor activity"/>
    <property type="evidence" value="ECO:0007669"/>
    <property type="project" value="TreeGrafter"/>
</dbReference>
<dbReference type="AlphaFoldDB" id="A0A1X0QDU5"/>
<sequence>MKLYSILLINKRQSKILEEAYNLSEYNFIIQFQVKRLIRAAILDIMDNMDEKDSGVESVDEKIYDFKVNITLKFIDNLLGVIISDIDYSNTCKIQLFKELFSRNSHIKKIMNEYKEDKSEKLTDEINKELDIAEYNAKDGIRKILKRGRTLEQITMDSERLSLASKKLFMEAKKKNAWCCFR</sequence>
<organism evidence="1 2">
    <name type="scientific">Hepatospora eriocheir</name>
    <dbReference type="NCBI Taxonomy" id="1081669"/>
    <lineage>
        <taxon>Eukaryota</taxon>
        <taxon>Fungi</taxon>
        <taxon>Fungi incertae sedis</taxon>
        <taxon>Microsporidia</taxon>
        <taxon>Hepatosporidae</taxon>
        <taxon>Hepatospora</taxon>
    </lineage>
</organism>
<protein>
    <recommendedName>
        <fullName evidence="3">V-SNARE coiled-coil homology domain-containing protein</fullName>
    </recommendedName>
</protein>
<evidence type="ECO:0000313" key="2">
    <source>
        <dbReference type="Proteomes" id="UP000192356"/>
    </source>
</evidence>
<dbReference type="PANTHER" id="PTHR45806">
    <property type="entry name" value="SYNAPTOBREVIN HOMOLOG YKT6"/>
    <property type="match status" value="1"/>
</dbReference>
<reference evidence="1 2" key="1">
    <citation type="journal article" date="2017" name="Environ. Microbiol.">
        <title>Decay of the glycolytic pathway and adaptation to intranuclear parasitism within Enterocytozoonidae microsporidia.</title>
        <authorList>
            <person name="Wiredu Boakye D."/>
            <person name="Jaroenlak P."/>
            <person name="Prachumwat A."/>
            <person name="Williams T.A."/>
            <person name="Bateman K.S."/>
            <person name="Itsathitphaisarn O."/>
            <person name="Sritunyalucksana K."/>
            <person name="Paszkiewicz K.H."/>
            <person name="Moore K.A."/>
            <person name="Stentiford G.D."/>
            <person name="Williams B.A."/>
        </authorList>
    </citation>
    <scope>NUCLEOTIDE SEQUENCE [LARGE SCALE GENOMIC DNA]</scope>
    <source>
        <strain evidence="1 2">GB1</strain>
    </source>
</reference>
<dbReference type="PANTHER" id="PTHR45806:SF1">
    <property type="entry name" value="SYNAPTOBREVIN HOMOLOG YKT6"/>
    <property type="match status" value="1"/>
</dbReference>
<dbReference type="SUPFAM" id="SSF58038">
    <property type="entry name" value="SNARE fusion complex"/>
    <property type="match status" value="1"/>
</dbReference>
<dbReference type="GO" id="GO:0005794">
    <property type="term" value="C:Golgi apparatus"/>
    <property type="evidence" value="ECO:0007669"/>
    <property type="project" value="TreeGrafter"/>
</dbReference>
<evidence type="ECO:0008006" key="3">
    <source>
        <dbReference type="Google" id="ProtNLM"/>
    </source>
</evidence>
<dbReference type="GO" id="GO:0006888">
    <property type="term" value="P:endoplasmic reticulum to Golgi vesicle-mediated transport"/>
    <property type="evidence" value="ECO:0007669"/>
    <property type="project" value="TreeGrafter"/>
</dbReference>
<dbReference type="Gene3D" id="1.20.5.110">
    <property type="match status" value="1"/>
</dbReference>
<gene>
    <name evidence="1" type="ORF">HERIO_151</name>
</gene>
<name>A0A1X0QDU5_9MICR</name>
<accession>A0A1X0QDU5</accession>
<evidence type="ECO:0000313" key="1">
    <source>
        <dbReference type="EMBL" id="ORD97971.1"/>
    </source>
</evidence>
<keyword evidence="2" id="KW-1185">Reference proteome</keyword>
<proteinExistence type="predicted"/>